<evidence type="ECO:0000256" key="10">
    <source>
        <dbReference type="ARBA" id="ARBA00022695"/>
    </source>
</evidence>
<dbReference type="InterPro" id="IPR016720">
    <property type="entry name" value="PC_Trfase_euk"/>
</dbReference>
<keyword evidence="15" id="KW-1208">Phospholipid metabolism</keyword>
<evidence type="ECO:0000256" key="15">
    <source>
        <dbReference type="ARBA" id="ARBA00023264"/>
    </source>
</evidence>
<evidence type="ECO:0000256" key="17">
    <source>
        <dbReference type="ARBA" id="ARBA00032396"/>
    </source>
</evidence>
<evidence type="ECO:0000256" key="14">
    <source>
        <dbReference type="ARBA" id="ARBA00023209"/>
    </source>
</evidence>
<comment type="similarity">
    <text evidence="5">Belongs to the CDS family.</text>
</comment>
<keyword evidence="9 19" id="KW-0812">Transmembrane</keyword>
<evidence type="ECO:0000256" key="4">
    <source>
        <dbReference type="ARBA" id="ARBA00005189"/>
    </source>
</evidence>
<evidence type="ECO:0000256" key="9">
    <source>
        <dbReference type="ARBA" id="ARBA00022692"/>
    </source>
</evidence>
<evidence type="ECO:0000256" key="16">
    <source>
        <dbReference type="ARBA" id="ARBA00029893"/>
    </source>
</evidence>
<comment type="pathway">
    <text evidence="3">Phospholipid metabolism; CDP-diacylglycerol biosynthesis; CDP-diacylglycerol from sn-glycerol 3-phosphate: step 3/3.</text>
</comment>
<feature type="transmembrane region" description="Helical" evidence="19">
    <location>
        <begin position="39"/>
        <end position="60"/>
    </location>
</feature>
<dbReference type="EC" id="2.7.7.41" evidence="6"/>
<sequence>MFDVHLSWDIQHCRPDPQIASVLVHLNLELWQTWKLTPIQIHAFFVMFASIIAPLWRVFFCVSFKRAFKIKDFGDSIPGHGGITDCMNCQIFMSVFVYYYRKAFVHPHSRGIGQILQEILILNGDDQKKVFDYLASLLSS</sequence>
<keyword evidence="8" id="KW-0808">Transferase</keyword>
<evidence type="ECO:0000256" key="11">
    <source>
        <dbReference type="ARBA" id="ARBA00022989"/>
    </source>
</evidence>
<keyword evidence="21" id="KW-1185">Reference proteome</keyword>
<keyword evidence="12" id="KW-0443">Lipid metabolism</keyword>
<comment type="catalytic activity">
    <reaction evidence="1">
        <text>a 1,2-diacyl-sn-glycero-3-phosphate + CTP + H(+) = a CDP-1,2-diacyl-sn-glycerol + diphosphate</text>
        <dbReference type="Rhea" id="RHEA:16229"/>
        <dbReference type="ChEBI" id="CHEBI:15378"/>
        <dbReference type="ChEBI" id="CHEBI:33019"/>
        <dbReference type="ChEBI" id="CHEBI:37563"/>
        <dbReference type="ChEBI" id="CHEBI:58332"/>
        <dbReference type="ChEBI" id="CHEBI:58608"/>
        <dbReference type="EC" id="2.7.7.41"/>
    </reaction>
</comment>
<dbReference type="GO" id="GO:0004605">
    <property type="term" value="F:phosphatidate cytidylyltransferase activity"/>
    <property type="evidence" value="ECO:0007669"/>
    <property type="project" value="UniProtKB-EC"/>
</dbReference>
<dbReference type="PANTHER" id="PTHR13773:SF8">
    <property type="entry name" value="PHOSPHATIDATE CYTIDYLYLTRANSFERASE, PHOTORECEPTOR-SPECIFIC"/>
    <property type="match status" value="1"/>
</dbReference>
<evidence type="ECO:0000256" key="3">
    <source>
        <dbReference type="ARBA" id="ARBA00005119"/>
    </source>
</evidence>
<dbReference type="AlphaFoldDB" id="X6MH07"/>
<keyword evidence="14" id="KW-0594">Phospholipid biosynthesis</keyword>
<evidence type="ECO:0000256" key="6">
    <source>
        <dbReference type="ARBA" id="ARBA00012487"/>
    </source>
</evidence>
<keyword evidence="10" id="KW-0548">Nucleotidyltransferase</keyword>
<comment type="pathway">
    <text evidence="4">Lipid metabolism.</text>
</comment>
<reference evidence="20 21" key="1">
    <citation type="journal article" date="2013" name="Curr. Biol.">
        <title>The Genome of the Foraminiferan Reticulomyxa filosa.</title>
        <authorList>
            <person name="Glockner G."/>
            <person name="Hulsmann N."/>
            <person name="Schleicher M."/>
            <person name="Noegel A.A."/>
            <person name="Eichinger L."/>
            <person name="Gallinger C."/>
            <person name="Pawlowski J."/>
            <person name="Sierra R."/>
            <person name="Euteneuer U."/>
            <person name="Pillet L."/>
            <person name="Moustafa A."/>
            <person name="Platzer M."/>
            <person name="Groth M."/>
            <person name="Szafranski K."/>
            <person name="Schliwa M."/>
        </authorList>
    </citation>
    <scope>NUCLEOTIDE SEQUENCE [LARGE SCALE GENOMIC DNA]</scope>
</reference>
<evidence type="ECO:0000256" key="19">
    <source>
        <dbReference type="SAM" id="Phobius"/>
    </source>
</evidence>
<keyword evidence="7" id="KW-0444">Lipid biosynthesis</keyword>
<dbReference type="GO" id="GO:0016024">
    <property type="term" value="P:CDP-diacylglycerol biosynthetic process"/>
    <property type="evidence" value="ECO:0007669"/>
    <property type="project" value="UniProtKB-UniPathway"/>
</dbReference>
<evidence type="ECO:0000256" key="2">
    <source>
        <dbReference type="ARBA" id="ARBA00004141"/>
    </source>
</evidence>
<proteinExistence type="inferred from homology"/>
<dbReference type="Pfam" id="PF01148">
    <property type="entry name" value="CTP_transf_1"/>
    <property type="match status" value="1"/>
</dbReference>
<evidence type="ECO:0000256" key="8">
    <source>
        <dbReference type="ARBA" id="ARBA00022679"/>
    </source>
</evidence>
<dbReference type="OMA" id="CRQEEIV"/>
<protein>
    <recommendedName>
        <fullName evidence="6">phosphatidate cytidylyltransferase</fullName>
        <ecNumber evidence="6">2.7.7.41</ecNumber>
    </recommendedName>
    <alternativeName>
        <fullName evidence="16">CDP-diacylglycerol synthase</fullName>
    </alternativeName>
    <alternativeName>
        <fullName evidence="17">CDP-diglyceride pyrophosphorylase</fullName>
    </alternativeName>
    <alternativeName>
        <fullName evidence="18">CDP-diglyceride synthase</fullName>
    </alternativeName>
</protein>
<evidence type="ECO:0000256" key="1">
    <source>
        <dbReference type="ARBA" id="ARBA00001698"/>
    </source>
</evidence>
<dbReference type="EMBL" id="ASPP01021513">
    <property type="protein sequence ID" value="ETO12335.1"/>
    <property type="molecule type" value="Genomic_DNA"/>
</dbReference>
<evidence type="ECO:0000256" key="18">
    <source>
        <dbReference type="ARBA" id="ARBA00033406"/>
    </source>
</evidence>
<dbReference type="Proteomes" id="UP000023152">
    <property type="component" value="Unassembled WGS sequence"/>
</dbReference>
<evidence type="ECO:0000256" key="7">
    <source>
        <dbReference type="ARBA" id="ARBA00022516"/>
    </source>
</evidence>
<evidence type="ECO:0000313" key="21">
    <source>
        <dbReference type="Proteomes" id="UP000023152"/>
    </source>
</evidence>
<keyword evidence="13 19" id="KW-0472">Membrane</keyword>
<keyword evidence="11 19" id="KW-1133">Transmembrane helix</keyword>
<evidence type="ECO:0000256" key="13">
    <source>
        <dbReference type="ARBA" id="ARBA00023136"/>
    </source>
</evidence>
<evidence type="ECO:0000313" key="20">
    <source>
        <dbReference type="EMBL" id="ETO12335.1"/>
    </source>
</evidence>
<organism evidence="20 21">
    <name type="scientific">Reticulomyxa filosa</name>
    <dbReference type="NCBI Taxonomy" id="46433"/>
    <lineage>
        <taxon>Eukaryota</taxon>
        <taxon>Sar</taxon>
        <taxon>Rhizaria</taxon>
        <taxon>Retaria</taxon>
        <taxon>Foraminifera</taxon>
        <taxon>Monothalamids</taxon>
        <taxon>Reticulomyxidae</taxon>
        <taxon>Reticulomyxa</taxon>
    </lineage>
</organism>
<dbReference type="GO" id="GO:0005789">
    <property type="term" value="C:endoplasmic reticulum membrane"/>
    <property type="evidence" value="ECO:0007669"/>
    <property type="project" value="TreeGrafter"/>
</dbReference>
<dbReference type="OrthoDB" id="10260889at2759"/>
<evidence type="ECO:0000256" key="12">
    <source>
        <dbReference type="ARBA" id="ARBA00023098"/>
    </source>
</evidence>
<gene>
    <name evidence="20" type="ORF">RFI_25040</name>
</gene>
<accession>X6MH07</accession>
<comment type="subcellular location">
    <subcellularLocation>
        <location evidence="2">Membrane</location>
        <topology evidence="2">Multi-pass membrane protein</topology>
    </subcellularLocation>
</comment>
<dbReference type="UniPathway" id="UPA00557">
    <property type="reaction ID" value="UER00614"/>
</dbReference>
<dbReference type="PANTHER" id="PTHR13773">
    <property type="entry name" value="PHOSPHATIDATE CYTIDYLYLTRANSFERASE"/>
    <property type="match status" value="1"/>
</dbReference>
<name>X6MH07_RETFI</name>
<comment type="caution">
    <text evidence="20">The sequence shown here is derived from an EMBL/GenBank/DDBJ whole genome shotgun (WGS) entry which is preliminary data.</text>
</comment>
<evidence type="ECO:0000256" key="5">
    <source>
        <dbReference type="ARBA" id="ARBA00010185"/>
    </source>
</evidence>